<dbReference type="Proteomes" id="UP000610303">
    <property type="component" value="Unassembled WGS sequence"/>
</dbReference>
<dbReference type="PANTHER" id="PTHR42940">
    <property type="entry name" value="ALCOHOL DEHYDROGENASE 1-RELATED"/>
    <property type="match status" value="1"/>
</dbReference>
<evidence type="ECO:0000256" key="3">
    <source>
        <dbReference type="ARBA" id="ARBA00013190"/>
    </source>
</evidence>
<keyword evidence="11" id="KW-1185">Reference proteome</keyword>
<evidence type="ECO:0000256" key="7">
    <source>
        <dbReference type="ARBA" id="ARBA00023027"/>
    </source>
</evidence>
<accession>A0A918FBV6</accession>
<dbReference type="NCBIfam" id="TIGR03366">
    <property type="entry name" value="HpnZ_proposed"/>
    <property type="match status" value="1"/>
</dbReference>
<evidence type="ECO:0000256" key="4">
    <source>
        <dbReference type="ARBA" id="ARBA00022723"/>
    </source>
</evidence>
<dbReference type="InterPro" id="IPR017743">
    <property type="entry name" value="ADH_phosphonate_catab-assoc"/>
</dbReference>
<comment type="similarity">
    <text evidence="2">Belongs to the zinc-containing alcohol dehydrogenase family.</text>
</comment>
<dbReference type="RefSeq" id="WP_229781541.1">
    <property type="nucleotide sequence ID" value="NZ_BMRJ01000001.1"/>
</dbReference>
<gene>
    <name evidence="10" type="ORF">GCM10010196_11960</name>
</gene>
<dbReference type="InterPro" id="IPR011032">
    <property type="entry name" value="GroES-like_sf"/>
</dbReference>
<keyword evidence="5" id="KW-0862">Zinc</keyword>
<keyword evidence="6" id="KW-0560">Oxidoreductase</keyword>
<evidence type="ECO:0000313" key="11">
    <source>
        <dbReference type="Proteomes" id="UP000610303"/>
    </source>
</evidence>
<dbReference type="Gene3D" id="3.40.50.720">
    <property type="entry name" value="NAD(P)-binding Rossmann-like Domain"/>
    <property type="match status" value="1"/>
</dbReference>
<dbReference type="SUPFAM" id="SSF51735">
    <property type="entry name" value="NAD(P)-binding Rossmann-fold domains"/>
    <property type="match status" value="1"/>
</dbReference>
<dbReference type="CDD" id="cd08231">
    <property type="entry name" value="MDR_TM0436_like"/>
    <property type="match status" value="1"/>
</dbReference>
<dbReference type="InterPro" id="IPR013154">
    <property type="entry name" value="ADH-like_N"/>
</dbReference>
<dbReference type="Pfam" id="PF08240">
    <property type="entry name" value="ADH_N"/>
    <property type="match status" value="1"/>
</dbReference>
<reference evidence="10" key="2">
    <citation type="submission" date="2020-09" db="EMBL/GenBank/DDBJ databases">
        <authorList>
            <person name="Sun Q."/>
            <person name="Ohkuma M."/>
        </authorList>
    </citation>
    <scope>NUCLEOTIDE SEQUENCE</scope>
    <source>
        <strain evidence="10">JCM 3346</strain>
    </source>
</reference>
<dbReference type="InterPro" id="IPR036291">
    <property type="entry name" value="NAD(P)-bd_dom_sf"/>
</dbReference>
<evidence type="ECO:0000313" key="10">
    <source>
        <dbReference type="EMBL" id="GGR20283.1"/>
    </source>
</evidence>
<dbReference type="EC" id="1.1.1.1" evidence="3"/>
<protein>
    <recommendedName>
        <fullName evidence="3">alcohol dehydrogenase</fullName>
        <ecNumber evidence="3">1.1.1.1</ecNumber>
    </recommendedName>
</protein>
<dbReference type="Pfam" id="PF00107">
    <property type="entry name" value="ADH_zinc_N"/>
    <property type="match status" value="1"/>
</dbReference>
<feature type="domain" description="Alcohol dehydrogenase-like N-terminal" evidence="9">
    <location>
        <begin position="41"/>
        <end position="162"/>
    </location>
</feature>
<dbReference type="SUPFAM" id="SSF50129">
    <property type="entry name" value="GroES-like"/>
    <property type="match status" value="1"/>
</dbReference>
<dbReference type="GO" id="GO:0004022">
    <property type="term" value="F:alcohol dehydrogenase (NAD+) activity"/>
    <property type="evidence" value="ECO:0007669"/>
    <property type="project" value="UniProtKB-EC"/>
</dbReference>
<dbReference type="PANTHER" id="PTHR42940:SF3">
    <property type="entry name" value="ALCOHOL DEHYDROGENASE 1-RELATED"/>
    <property type="match status" value="1"/>
</dbReference>
<reference evidence="10" key="1">
    <citation type="journal article" date="2014" name="Int. J. Syst. Evol. Microbiol.">
        <title>Complete genome sequence of Corynebacterium casei LMG S-19264T (=DSM 44701T), isolated from a smear-ripened cheese.</title>
        <authorList>
            <consortium name="US DOE Joint Genome Institute (JGI-PGF)"/>
            <person name="Walter F."/>
            <person name="Albersmeier A."/>
            <person name="Kalinowski J."/>
            <person name="Ruckert C."/>
        </authorList>
    </citation>
    <scope>NUCLEOTIDE SEQUENCE</scope>
    <source>
        <strain evidence="10">JCM 3346</strain>
    </source>
</reference>
<evidence type="ECO:0000256" key="2">
    <source>
        <dbReference type="ARBA" id="ARBA00008072"/>
    </source>
</evidence>
<comment type="cofactor">
    <cofactor evidence="1">
        <name>Zn(2+)</name>
        <dbReference type="ChEBI" id="CHEBI:29105"/>
    </cofactor>
</comment>
<dbReference type="GO" id="GO:0046872">
    <property type="term" value="F:metal ion binding"/>
    <property type="evidence" value="ECO:0007669"/>
    <property type="project" value="UniProtKB-KW"/>
</dbReference>
<evidence type="ECO:0000259" key="8">
    <source>
        <dbReference type="Pfam" id="PF00107"/>
    </source>
</evidence>
<name>A0A918FBV6_AGRME</name>
<dbReference type="GO" id="GO:0005737">
    <property type="term" value="C:cytoplasm"/>
    <property type="evidence" value="ECO:0007669"/>
    <property type="project" value="TreeGrafter"/>
</dbReference>
<proteinExistence type="inferred from homology"/>
<dbReference type="EMBL" id="BMRJ01000001">
    <property type="protein sequence ID" value="GGR20283.1"/>
    <property type="molecule type" value="Genomic_DNA"/>
</dbReference>
<keyword evidence="4" id="KW-0479">Metal-binding</keyword>
<evidence type="ECO:0000256" key="5">
    <source>
        <dbReference type="ARBA" id="ARBA00022833"/>
    </source>
</evidence>
<organism evidence="10 11">
    <name type="scientific">Agromyces mediolanus</name>
    <name type="common">Corynebacterium mediolanum</name>
    <dbReference type="NCBI Taxonomy" id="41986"/>
    <lineage>
        <taxon>Bacteria</taxon>
        <taxon>Bacillati</taxon>
        <taxon>Actinomycetota</taxon>
        <taxon>Actinomycetes</taxon>
        <taxon>Micrococcales</taxon>
        <taxon>Microbacteriaceae</taxon>
        <taxon>Agromyces</taxon>
    </lineage>
</organism>
<sequence length="375" mass="37893">MSPARSSAGAVLVTPSPAAMVWHEPGRAHESIAVPGVELRPGEALVEVELATVCGSDVHTVLGHRRQPAPGVLGHEQVGRIVALGPGGASSVDGAVLALGDRVVWTVTASCGACERCLRGLPQKCHELRKYGHERLERGWELSGGFATHVHLLRGTGIVRVPEAMPAELAAPASCSTATAVAALDAGGGAPLDGAEVLVAGAGMIGLAVTAIASAAGATVTVVDPDDVRRDTARRFGARTVLDPGDGALAGQLAAHGRSAPVLSVEASGAAGSVRALLETSEVGGTVVLVGSVSPGPSVELDPERMVRRLLTVRGVHNYAPAHLQGAIDFLAATPGPFAAERLVGASFPLDALDEALVTAAAGTHVRVAVDPHAR</sequence>
<evidence type="ECO:0000256" key="1">
    <source>
        <dbReference type="ARBA" id="ARBA00001947"/>
    </source>
</evidence>
<evidence type="ECO:0000259" key="9">
    <source>
        <dbReference type="Pfam" id="PF08240"/>
    </source>
</evidence>
<dbReference type="Gene3D" id="3.90.180.10">
    <property type="entry name" value="Medium-chain alcohol dehydrogenases, catalytic domain"/>
    <property type="match status" value="1"/>
</dbReference>
<dbReference type="AlphaFoldDB" id="A0A918FBV6"/>
<keyword evidence="7" id="KW-0520">NAD</keyword>
<comment type="caution">
    <text evidence="10">The sequence shown here is derived from an EMBL/GenBank/DDBJ whole genome shotgun (WGS) entry which is preliminary data.</text>
</comment>
<evidence type="ECO:0000256" key="6">
    <source>
        <dbReference type="ARBA" id="ARBA00023002"/>
    </source>
</evidence>
<dbReference type="InterPro" id="IPR013149">
    <property type="entry name" value="ADH-like_C"/>
</dbReference>
<feature type="domain" description="Alcohol dehydrogenase-like C-terminal" evidence="8">
    <location>
        <begin position="205"/>
        <end position="332"/>
    </location>
</feature>